<proteinExistence type="predicted"/>
<dbReference type="PANTHER" id="PTHR34310:SF5">
    <property type="entry name" value="DUF427 DOMAIN PROTEIN (AFU_ORTHOLOGUE AFUA_3G02220)"/>
    <property type="match status" value="1"/>
</dbReference>
<evidence type="ECO:0000259" key="1">
    <source>
        <dbReference type="Pfam" id="PF04248"/>
    </source>
</evidence>
<organism evidence="2 3">
    <name type="scientific">Qipengyuania polymorpha</name>
    <dbReference type="NCBI Taxonomy" id="2867234"/>
    <lineage>
        <taxon>Bacteria</taxon>
        <taxon>Pseudomonadati</taxon>
        <taxon>Pseudomonadota</taxon>
        <taxon>Alphaproteobacteria</taxon>
        <taxon>Sphingomonadales</taxon>
        <taxon>Erythrobacteraceae</taxon>
        <taxon>Qipengyuania</taxon>
    </lineage>
</organism>
<feature type="domain" description="DUF427" evidence="1">
    <location>
        <begin position="3"/>
        <end position="89"/>
    </location>
</feature>
<evidence type="ECO:0000313" key="3">
    <source>
        <dbReference type="Proteomes" id="UP000783253"/>
    </source>
</evidence>
<evidence type="ECO:0000313" key="2">
    <source>
        <dbReference type="EMBL" id="MBX7459107.1"/>
    </source>
</evidence>
<name>A0ABS7IZW1_9SPHN</name>
<dbReference type="EMBL" id="JAIGNK010000004">
    <property type="protein sequence ID" value="MBX7459107.1"/>
    <property type="molecule type" value="Genomic_DNA"/>
</dbReference>
<dbReference type="Pfam" id="PF04248">
    <property type="entry name" value="NTP_transf_9"/>
    <property type="match status" value="1"/>
</dbReference>
<dbReference type="Proteomes" id="UP000783253">
    <property type="component" value="Unassembled WGS sequence"/>
</dbReference>
<protein>
    <submittedName>
        <fullName evidence="2">DUF427 domain-containing protein</fullName>
    </submittedName>
</protein>
<reference evidence="2 3" key="1">
    <citation type="submission" date="2021-08" db="EMBL/GenBank/DDBJ databases">
        <title>Comparative Genomics Analysis of the Genus Qipengyuania Reveals Extensive Genetic Diversity and Metabolic Versatility, Including the Description of Fifteen Novel Species.</title>
        <authorList>
            <person name="Liu Y."/>
        </authorList>
    </citation>
    <scope>NUCLEOTIDE SEQUENCE [LARGE SCALE GENOMIC DNA]</scope>
    <source>
        <strain evidence="2 3">1NDH17</strain>
    </source>
</reference>
<dbReference type="PANTHER" id="PTHR34310">
    <property type="entry name" value="DUF427 DOMAIN PROTEIN (AFU_ORTHOLOGUE AFUA_3G02220)"/>
    <property type="match status" value="1"/>
</dbReference>
<dbReference type="InterPro" id="IPR038694">
    <property type="entry name" value="DUF427_sf"/>
</dbReference>
<dbReference type="InterPro" id="IPR007361">
    <property type="entry name" value="DUF427"/>
</dbReference>
<gene>
    <name evidence="2" type="ORF">K3152_12680</name>
</gene>
<sequence>MTVVARWNGEEIARSEDTVVVEGNHYFPAGDVARSALVPSERTSVCPSKGTAQYHSVNAGGAINPDAAWYYPAPKPEAAQIKDRIAFWNGVEVTEE</sequence>
<accession>A0ABS7IZW1</accession>
<dbReference type="Gene3D" id="2.170.150.40">
    <property type="entry name" value="Domain of unknown function (DUF427)"/>
    <property type="match status" value="1"/>
</dbReference>
<keyword evidence="3" id="KW-1185">Reference proteome</keyword>
<comment type="caution">
    <text evidence="2">The sequence shown here is derived from an EMBL/GenBank/DDBJ whole genome shotgun (WGS) entry which is preliminary data.</text>
</comment>
<dbReference type="RefSeq" id="WP_221574506.1">
    <property type="nucleotide sequence ID" value="NZ_JAIGNK010000004.1"/>
</dbReference>